<reference evidence="4" key="1">
    <citation type="journal article" date="2016" name="Nature">
        <title>The genome of the seagrass Zostera marina reveals angiosperm adaptation to the sea.</title>
        <authorList>
            <person name="Olsen J.L."/>
            <person name="Rouze P."/>
            <person name="Verhelst B."/>
            <person name="Lin Y.-C."/>
            <person name="Bayer T."/>
            <person name="Collen J."/>
            <person name="Dattolo E."/>
            <person name="De Paoli E."/>
            <person name="Dittami S."/>
            <person name="Maumus F."/>
            <person name="Michel G."/>
            <person name="Kersting A."/>
            <person name="Lauritano C."/>
            <person name="Lohaus R."/>
            <person name="Toepel M."/>
            <person name="Tonon T."/>
            <person name="Vanneste K."/>
            <person name="Amirebrahimi M."/>
            <person name="Brakel J."/>
            <person name="Bostroem C."/>
            <person name="Chovatia M."/>
            <person name="Grimwood J."/>
            <person name="Jenkins J.W."/>
            <person name="Jueterbock A."/>
            <person name="Mraz A."/>
            <person name="Stam W.T."/>
            <person name="Tice H."/>
            <person name="Bornberg-Bauer E."/>
            <person name="Green P.J."/>
            <person name="Pearson G.A."/>
            <person name="Procaccini G."/>
            <person name="Duarte C.M."/>
            <person name="Schmutz J."/>
            <person name="Reusch T.B.H."/>
            <person name="Van de Peer Y."/>
        </authorList>
    </citation>
    <scope>NUCLEOTIDE SEQUENCE [LARGE SCALE GENOMIC DNA]</scope>
    <source>
        <strain evidence="4">cv. Finnish</strain>
    </source>
</reference>
<feature type="domain" description="FAR1" evidence="2">
    <location>
        <begin position="50"/>
        <end position="142"/>
    </location>
</feature>
<dbReference type="PANTHER" id="PTHR47718">
    <property type="entry name" value="OS01G0519700 PROTEIN"/>
    <property type="match status" value="1"/>
</dbReference>
<dbReference type="Proteomes" id="UP000036987">
    <property type="component" value="Unassembled WGS sequence"/>
</dbReference>
<dbReference type="OMA" id="ETRENCK"/>
<name>A0A0K9PK12_ZOSMR</name>
<dbReference type="InterPro" id="IPR004330">
    <property type="entry name" value="FAR1_DNA_bnd_dom"/>
</dbReference>
<dbReference type="OrthoDB" id="1894539at2759"/>
<gene>
    <name evidence="3" type="ORF">ZOSMA_236G00020</name>
</gene>
<organism evidence="3 4">
    <name type="scientific">Zostera marina</name>
    <name type="common">Eelgrass</name>
    <dbReference type="NCBI Taxonomy" id="29655"/>
    <lineage>
        <taxon>Eukaryota</taxon>
        <taxon>Viridiplantae</taxon>
        <taxon>Streptophyta</taxon>
        <taxon>Embryophyta</taxon>
        <taxon>Tracheophyta</taxon>
        <taxon>Spermatophyta</taxon>
        <taxon>Magnoliopsida</taxon>
        <taxon>Liliopsida</taxon>
        <taxon>Zosteraceae</taxon>
        <taxon>Zostera</taxon>
    </lineage>
</organism>
<feature type="region of interest" description="Disordered" evidence="1">
    <location>
        <begin position="1"/>
        <end position="28"/>
    </location>
</feature>
<evidence type="ECO:0000259" key="2">
    <source>
        <dbReference type="Pfam" id="PF03101"/>
    </source>
</evidence>
<dbReference type="PANTHER" id="PTHR47718:SF7">
    <property type="entry name" value="PROTEIN FAR1-RELATED SEQUENCE"/>
    <property type="match status" value="1"/>
</dbReference>
<dbReference type="Pfam" id="PF03101">
    <property type="entry name" value="FAR1"/>
    <property type="match status" value="1"/>
</dbReference>
<sequence>MDDDVQTSISIDSPSRNTNALSIVNSNDTSPPPPIPYVGQIFPDLESGRQFYYCYAGYVAFDVRRYSSKLIDYVIQSKKFVCSKQGESMKKMDTDLVECHKISRKSHNVRESCKAQITFKIDTGSTNWRVHIFVKHHTHELVTSKKRRFLRVNRHMSSTSRGLLDSLNSAHIQPSQQYSYTAMASGGFFNLSYTQNDFYNYRRDGRISACPKDVDLVLDKFENLKSLNPSFFYSIAKDDKGKLKNLF</sequence>
<dbReference type="EMBL" id="LFYR01000830">
    <property type="protein sequence ID" value="KMZ68577.1"/>
    <property type="molecule type" value="Genomic_DNA"/>
</dbReference>
<protein>
    <recommendedName>
        <fullName evidence="2">FAR1 domain-containing protein</fullName>
    </recommendedName>
</protein>
<evidence type="ECO:0000313" key="3">
    <source>
        <dbReference type="EMBL" id="KMZ68577.1"/>
    </source>
</evidence>
<proteinExistence type="predicted"/>
<evidence type="ECO:0000313" key="4">
    <source>
        <dbReference type="Proteomes" id="UP000036987"/>
    </source>
</evidence>
<accession>A0A0K9PK12</accession>
<comment type="caution">
    <text evidence="3">The sequence shown here is derived from an EMBL/GenBank/DDBJ whole genome shotgun (WGS) entry which is preliminary data.</text>
</comment>
<evidence type="ECO:0000256" key="1">
    <source>
        <dbReference type="SAM" id="MobiDB-lite"/>
    </source>
</evidence>
<keyword evidence="4" id="KW-1185">Reference proteome</keyword>
<dbReference type="AlphaFoldDB" id="A0A0K9PK12"/>